<evidence type="ECO:0000259" key="9">
    <source>
        <dbReference type="Pfam" id="PF07282"/>
    </source>
</evidence>
<dbReference type="Pfam" id="PF01385">
    <property type="entry name" value="OrfB_IS605"/>
    <property type="match status" value="1"/>
</dbReference>
<dbReference type="Pfam" id="PF12323">
    <property type="entry name" value="HTH_OrfB_IS605"/>
    <property type="match status" value="1"/>
</dbReference>
<dbReference type="GO" id="GO:0046872">
    <property type="term" value="F:metal ion binding"/>
    <property type="evidence" value="ECO:0007669"/>
    <property type="project" value="UniProtKB-KW"/>
</dbReference>
<evidence type="ECO:0000256" key="7">
    <source>
        <dbReference type="ARBA" id="ARBA00023172"/>
    </source>
</evidence>
<dbReference type="InterPro" id="IPR021027">
    <property type="entry name" value="Transposase_put_HTH"/>
</dbReference>
<accession>A0A1G8SFN8</accession>
<sequence>MAQLVKRAYKYRFHPTPEQAEELARTFGCVRLVYNKALEERTRAYTLEGRRVSYVESSARLTEWKRSGEYDFLSEVSSVPLQQALRHLQAGFANFFAKRAKYPTFKSRKKSRLSAEYTRSAFRWRDGRLTLAKMDAPLTIVWSRPLPEGAEPSTVTVSKDAAGRWFVSLLVEEKISPLPPVAANVGIDAGITALATLSTGEKILNPKHERRARRRLAKAQRALARKEKGSNNRAKARRKVARVYARIADRRRDHLHKVTTRLVHENQVIAVEDLTVRTLVKNHSLARAISDASWRELRTMLEYKASWYGRTVVAVDRWFPSSKLCSACGALQNRMPLSIRDWTCACGTVHDRDVNAAKNILAAGPAES</sequence>
<protein>
    <submittedName>
        <fullName evidence="11">Putative transposase</fullName>
    </submittedName>
</protein>
<gene>
    <name evidence="11" type="ORF">SAMN05421874_101296</name>
</gene>
<evidence type="ECO:0000256" key="1">
    <source>
        <dbReference type="ARBA" id="ARBA00008761"/>
    </source>
</evidence>
<dbReference type="STRING" id="683260.SAMN05421874_101296"/>
<keyword evidence="12" id="KW-1185">Reference proteome</keyword>
<dbReference type="NCBIfam" id="NF040570">
    <property type="entry name" value="guided_TnpB"/>
    <property type="match status" value="1"/>
</dbReference>
<dbReference type="InterPro" id="IPR001959">
    <property type="entry name" value="Transposase"/>
</dbReference>
<dbReference type="PANTHER" id="PTHR30405:SF25">
    <property type="entry name" value="RNA-GUIDED DNA ENDONUCLEASE INSQ-RELATED"/>
    <property type="match status" value="1"/>
</dbReference>
<dbReference type="EMBL" id="FNFB01000001">
    <property type="protein sequence ID" value="SDJ28018.1"/>
    <property type="molecule type" value="Genomic_DNA"/>
</dbReference>
<evidence type="ECO:0000313" key="11">
    <source>
        <dbReference type="EMBL" id="SDJ28018.1"/>
    </source>
</evidence>
<feature type="domain" description="Cas12f1-like TNB" evidence="9">
    <location>
        <begin position="294"/>
        <end position="360"/>
    </location>
</feature>
<evidence type="ECO:0000259" key="8">
    <source>
        <dbReference type="Pfam" id="PF01385"/>
    </source>
</evidence>
<keyword evidence="6" id="KW-0238">DNA-binding</keyword>
<evidence type="ECO:0000259" key="10">
    <source>
        <dbReference type="Pfam" id="PF12323"/>
    </source>
</evidence>
<keyword evidence="7" id="KW-0233">DNA recombination</keyword>
<dbReference type="Proteomes" id="UP000198683">
    <property type="component" value="Unassembled WGS sequence"/>
</dbReference>
<dbReference type="GO" id="GO:0032196">
    <property type="term" value="P:transposition"/>
    <property type="evidence" value="ECO:0007669"/>
    <property type="project" value="UniProtKB-KW"/>
</dbReference>
<dbReference type="Pfam" id="PF07282">
    <property type="entry name" value="Cas12f1-like_TNB"/>
    <property type="match status" value="1"/>
</dbReference>
<dbReference type="InterPro" id="IPR051399">
    <property type="entry name" value="RNA-guided_DNA_endo/Transpos"/>
</dbReference>
<name>A0A1G8SFN8_9ACTN</name>
<dbReference type="GO" id="GO:0006310">
    <property type="term" value="P:DNA recombination"/>
    <property type="evidence" value="ECO:0007669"/>
    <property type="project" value="UniProtKB-KW"/>
</dbReference>
<proteinExistence type="inferred from homology"/>
<keyword evidence="4" id="KW-0479">Metal-binding</keyword>
<feature type="domain" description="Probable transposase IS891/IS1136/IS1341" evidence="8">
    <location>
        <begin position="171"/>
        <end position="282"/>
    </location>
</feature>
<reference evidence="11 12" key="1">
    <citation type="submission" date="2016-10" db="EMBL/GenBank/DDBJ databases">
        <authorList>
            <person name="de Groot N.N."/>
        </authorList>
    </citation>
    <scope>NUCLEOTIDE SEQUENCE [LARGE SCALE GENOMIC DNA]</scope>
    <source>
        <strain evidence="11 12">CGMCC 4.5681</strain>
    </source>
</reference>
<dbReference type="NCBIfam" id="TIGR01766">
    <property type="entry name" value="IS200/IS605 family accessory protein TnpB-like domain"/>
    <property type="match status" value="1"/>
</dbReference>
<evidence type="ECO:0000256" key="6">
    <source>
        <dbReference type="ARBA" id="ARBA00023125"/>
    </source>
</evidence>
<dbReference type="OrthoDB" id="6230307at2"/>
<keyword evidence="3" id="KW-0815">Transposition</keyword>
<keyword evidence="5" id="KW-0862">Zinc</keyword>
<dbReference type="InterPro" id="IPR010095">
    <property type="entry name" value="Cas12f1-like_TNB"/>
</dbReference>
<feature type="domain" description="Transposase putative helix-turn-helix" evidence="10">
    <location>
        <begin position="1"/>
        <end position="48"/>
    </location>
</feature>
<dbReference type="AlphaFoldDB" id="A0A1G8SFN8"/>
<organism evidence="11 12">
    <name type="scientific">Nonomuraea maritima</name>
    <dbReference type="NCBI Taxonomy" id="683260"/>
    <lineage>
        <taxon>Bacteria</taxon>
        <taxon>Bacillati</taxon>
        <taxon>Actinomycetota</taxon>
        <taxon>Actinomycetes</taxon>
        <taxon>Streptosporangiales</taxon>
        <taxon>Streptosporangiaceae</taxon>
        <taxon>Nonomuraea</taxon>
    </lineage>
</organism>
<comment type="similarity">
    <text evidence="2">In the N-terminal section; belongs to the transposase 2 family.</text>
</comment>
<evidence type="ECO:0000256" key="2">
    <source>
        <dbReference type="ARBA" id="ARBA00011044"/>
    </source>
</evidence>
<comment type="similarity">
    <text evidence="1">In the C-terminal section; belongs to the transposase 35 family.</text>
</comment>
<evidence type="ECO:0000256" key="5">
    <source>
        <dbReference type="ARBA" id="ARBA00022833"/>
    </source>
</evidence>
<evidence type="ECO:0000313" key="12">
    <source>
        <dbReference type="Proteomes" id="UP000198683"/>
    </source>
</evidence>
<dbReference type="PANTHER" id="PTHR30405">
    <property type="entry name" value="TRANSPOSASE"/>
    <property type="match status" value="1"/>
</dbReference>
<evidence type="ECO:0000256" key="3">
    <source>
        <dbReference type="ARBA" id="ARBA00022578"/>
    </source>
</evidence>
<dbReference type="GO" id="GO:0003677">
    <property type="term" value="F:DNA binding"/>
    <property type="evidence" value="ECO:0007669"/>
    <property type="project" value="UniProtKB-KW"/>
</dbReference>
<evidence type="ECO:0000256" key="4">
    <source>
        <dbReference type="ARBA" id="ARBA00022723"/>
    </source>
</evidence>